<feature type="compositionally biased region" description="Low complexity" evidence="1">
    <location>
        <begin position="399"/>
        <end position="410"/>
    </location>
</feature>
<feature type="transmembrane region" description="Helical" evidence="2">
    <location>
        <begin position="447"/>
        <end position="471"/>
    </location>
</feature>
<feature type="region of interest" description="Disordered" evidence="1">
    <location>
        <begin position="1"/>
        <end position="226"/>
    </location>
</feature>
<dbReference type="GeneID" id="96003427"/>
<dbReference type="AlphaFoldDB" id="A0AB34KZS0"/>
<evidence type="ECO:0000256" key="1">
    <source>
        <dbReference type="SAM" id="MobiDB-lite"/>
    </source>
</evidence>
<feature type="compositionally biased region" description="Basic and acidic residues" evidence="1">
    <location>
        <begin position="526"/>
        <end position="541"/>
    </location>
</feature>
<protein>
    <submittedName>
        <fullName evidence="3">Uncharacterized protein</fullName>
    </submittedName>
</protein>
<keyword evidence="4" id="KW-1185">Reference proteome</keyword>
<keyword evidence="2" id="KW-0472">Membrane</keyword>
<feature type="compositionally biased region" description="Polar residues" evidence="1">
    <location>
        <begin position="191"/>
        <end position="211"/>
    </location>
</feature>
<accession>A0AB34KZS0</accession>
<proteinExistence type="predicted"/>
<evidence type="ECO:0000313" key="3">
    <source>
        <dbReference type="EMBL" id="KAL1589406.1"/>
    </source>
</evidence>
<dbReference type="Proteomes" id="UP000803884">
    <property type="component" value="Unassembled WGS sequence"/>
</dbReference>
<feature type="compositionally biased region" description="Basic and acidic residues" evidence="1">
    <location>
        <begin position="96"/>
        <end position="107"/>
    </location>
</feature>
<comment type="caution">
    <text evidence="3">The sequence shown here is derived from an EMBL/GenBank/DDBJ whole genome shotgun (WGS) entry which is preliminary data.</text>
</comment>
<feature type="region of interest" description="Disordered" evidence="1">
    <location>
        <begin position="392"/>
        <end position="421"/>
    </location>
</feature>
<feature type="compositionally biased region" description="Basic and acidic residues" evidence="1">
    <location>
        <begin position="555"/>
        <end position="573"/>
    </location>
</feature>
<feature type="compositionally biased region" description="Polar residues" evidence="1">
    <location>
        <begin position="111"/>
        <end position="121"/>
    </location>
</feature>
<name>A0AB34KZS0_9PEZI</name>
<evidence type="ECO:0000256" key="2">
    <source>
        <dbReference type="SAM" id="Phobius"/>
    </source>
</evidence>
<dbReference type="RefSeq" id="XP_069232511.1">
    <property type="nucleotide sequence ID" value="XM_069370589.1"/>
</dbReference>
<organism evidence="3 4">
    <name type="scientific">Cladosporium halotolerans</name>
    <dbReference type="NCBI Taxonomy" id="1052096"/>
    <lineage>
        <taxon>Eukaryota</taxon>
        <taxon>Fungi</taxon>
        <taxon>Dikarya</taxon>
        <taxon>Ascomycota</taxon>
        <taxon>Pezizomycotina</taxon>
        <taxon>Dothideomycetes</taxon>
        <taxon>Dothideomycetidae</taxon>
        <taxon>Cladosporiales</taxon>
        <taxon>Cladosporiaceae</taxon>
        <taxon>Cladosporium</taxon>
    </lineage>
</organism>
<feature type="compositionally biased region" description="Acidic residues" evidence="1">
    <location>
        <begin position="497"/>
        <end position="517"/>
    </location>
</feature>
<sequence>MSSYSSYFTLPSFARAKKNKEDLEKTNPTNPVLNDADEKFLTKITSQEAAAPEGVQDAQPVQITDDGQEKQLPETEEASAEGAKSPDQVALPETQPEEKAPEVKETEDQSTENPSTESDSNAVPDPPEVTPDEGSAEAKAKKGRKNKTFDLPSQEEAEAATKGFNYDEAMRQSNNDSTHQGEKRTWASYLPNMSKSQTLSKDNATGGQTEDTQADQHGGTRTAHAMDQARSWAQYASTYVPSASALPSIPSNWTFANRKDFRTEPVYNEDGSINEAATKEKQEKEVSVLLDNLSLSNINNRVFSFSAESQKYYDRFTQVLKDTLNGAPTAYEDMDKLMKDAGPTLEKHFNSMPPFVQTLVKSLPAKLGTTLGPELMAAASEKPGNDMKARMAAANKNDASAQTAEASESQDGQKKKRRIPGLKSLTSSNGVVASILRNIVNFLQVRFPFLVSTTNVVMSLAVFILMFVFWYCHKRGKQVRLDREKEELEASSKDGAADDGEGADFDASDTEGDEDDMAQQIASAVKNDRESNAKLEADRNDILTQPDPAQVPLPDTEKGEKDAASDAQKDVGA</sequence>
<gene>
    <name evidence="3" type="ORF">WHR41_01983</name>
</gene>
<evidence type="ECO:0000313" key="4">
    <source>
        <dbReference type="Proteomes" id="UP000803884"/>
    </source>
</evidence>
<reference evidence="3 4" key="1">
    <citation type="journal article" date="2020" name="Microbiol. Resour. Announc.">
        <title>Draft Genome Sequence of a Cladosporium Species Isolated from the Mesophotic Ascidian Didemnum maculosum.</title>
        <authorList>
            <person name="Gioti A."/>
            <person name="Siaperas R."/>
            <person name="Nikolaivits E."/>
            <person name="Le Goff G."/>
            <person name="Ouazzani J."/>
            <person name="Kotoulas G."/>
            <person name="Topakas E."/>
        </authorList>
    </citation>
    <scope>NUCLEOTIDE SEQUENCE [LARGE SCALE GENOMIC DNA]</scope>
    <source>
        <strain evidence="3 4">TM138-S3</strain>
    </source>
</reference>
<keyword evidence="2" id="KW-0812">Transmembrane</keyword>
<feature type="region of interest" description="Disordered" evidence="1">
    <location>
        <begin position="489"/>
        <end position="573"/>
    </location>
</feature>
<keyword evidence="2" id="KW-1133">Transmembrane helix</keyword>
<dbReference type="EMBL" id="JAAQHG020000005">
    <property type="protein sequence ID" value="KAL1589406.1"/>
    <property type="molecule type" value="Genomic_DNA"/>
</dbReference>